<organism evidence="2 3">
    <name type="scientific">Globodera rostochiensis</name>
    <name type="common">Golden nematode worm</name>
    <name type="synonym">Heterodera rostochiensis</name>
    <dbReference type="NCBI Taxonomy" id="31243"/>
    <lineage>
        <taxon>Eukaryota</taxon>
        <taxon>Metazoa</taxon>
        <taxon>Ecdysozoa</taxon>
        <taxon>Nematoda</taxon>
        <taxon>Chromadorea</taxon>
        <taxon>Rhabditida</taxon>
        <taxon>Tylenchina</taxon>
        <taxon>Tylenchomorpha</taxon>
        <taxon>Tylenchoidea</taxon>
        <taxon>Heteroderidae</taxon>
        <taxon>Heteroderinae</taxon>
        <taxon>Globodera</taxon>
    </lineage>
</organism>
<sequence>MNKVEGKKLLQHRRVVDNRWSGGWVSFRRKGLPDNEWAVGTHRQMQPSLSTTTTSSSSSSNSFIPWGDIDRKGPLKRLEELPTAAAAAAAAAAGWWWWW</sequence>
<feature type="compositionally biased region" description="Low complexity" evidence="1">
    <location>
        <begin position="48"/>
        <end position="62"/>
    </location>
</feature>
<evidence type="ECO:0000313" key="3">
    <source>
        <dbReference type="WBParaSite" id="Gr19_v10_g4818.t1"/>
    </source>
</evidence>
<name>A0A914HVB0_GLORO</name>
<dbReference type="WBParaSite" id="Gr19_v10_g4818.t1">
    <property type="protein sequence ID" value="Gr19_v10_g4818.t1"/>
    <property type="gene ID" value="Gr19_v10_g4818"/>
</dbReference>
<proteinExistence type="predicted"/>
<dbReference type="Proteomes" id="UP000887572">
    <property type="component" value="Unplaced"/>
</dbReference>
<evidence type="ECO:0000313" key="2">
    <source>
        <dbReference type="Proteomes" id="UP000887572"/>
    </source>
</evidence>
<keyword evidence="2" id="KW-1185">Reference proteome</keyword>
<feature type="region of interest" description="Disordered" evidence="1">
    <location>
        <begin position="39"/>
        <end position="65"/>
    </location>
</feature>
<protein>
    <submittedName>
        <fullName evidence="3">Uncharacterized protein</fullName>
    </submittedName>
</protein>
<reference evidence="3" key="1">
    <citation type="submission" date="2022-11" db="UniProtKB">
        <authorList>
            <consortium name="WormBaseParasite"/>
        </authorList>
    </citation>
    <scope>IDENTIFICATION</scope>
</reference>
<accession>A0A914HVB0</accession>
<evidence type="ECO:0000256" key="1">
    <source>
        <dbReference type="SAM" id="MobiDB-lite"/>
    </source>
</evidence>
<dbReference type="AlphaFoldDB" id="A0A914HVB0"/>